<dbReference type="InterPro" id="IPR051453">
    <property type="entry name" value="MBL_Glyoxalase_II"/>
</dbReference>
<keyword evidence="3" id="KW-1185">Reference proteome</keyword>
<evidence type="ECO:0000259" key="1">
    <source>
        <dbReference type="SMART" id="SM00849"/>
    </source>
</evidence>
<dbReference type="InterPro" id="IPR001279">
    <property type="entry name" value="Metallo-B-lactamas"/>
</dbReference>
<dbReference type="EMBL" id="QTUC01000001">
    <property type="protein sequence ID" value="REF38134.1"/>
    <property type="molecule type" value="Genomic_DNA"/>
</dbReference>
<keyword evidence="2" id="KW-0378">Hydrolase</keyword>
<evidence type="ECO:0000313" key="2">
    <source>
        <dbReference type="EMBL" id="REF38134.1"/>
    </source>
</evidence>
<dbReference type="GO" id="GO:0016787">
    <property type="term" value="F:hydrolase activity"/>
    <property type="evidence" value="ECO:0007669"/>
    <property type="project" value="UniProtKB-KW"/>
</dbReference>
<comment type="caution">
    <text evidence="2">The sequence shown here is derived from an EMBL/GenBank/DDBJ whole genome shotgun (WGS) entry which is preliminary data.</text>
</comment>
<accession>A0A3D9VIU6</accession>
<dbReference type="Pfam" id="PF00753">
    <property type="entry name" value="Lactamase_B"/>
    <property type="match status" value="1"/>
</dbReference>
<name>A0A3D9VIU6_THECX</name>
<protein>
    <submittedName>
        <fullName evidence="2">Glyoxylase-like metal-dependent hydrolase (Beta-lactamase superfamily II)</fullName>
    </submittedName>
</protein>
<dbReference type="Gene3D" id="3.60.15.10">
    <property type="entry name" value="Ribonuclease Z/Hydroxyacylglutathione hydrolase-like"/>
    <property type="match status" value="1"/>
</dbReference>
<evidence type="ECO:0000313" key="3">
    <source>
        <dbReference type="Proteomes" id="UP000256485"/>
    </source>
</evidence>
<dbReference type="AlphaFoldDB" id="A0A3D9VIU6"/>
<feature type="domain" description="Metallo-beta-lactamase" evidence="1">
    <location>
        <begin position="54"/>
        <end position="219"/>
    </location>
</feature>
<organism evidence="2 3">
    <name type="scientific">Thermasporomyces composti</name>
    <dbReference type="NCBI Taxonomy" id="696763"/>
    <lineage>
        <taxon>Bacteria</taxon>
        <taxon>Bacillati</taxon>
        <taxon>Actinomycetota</taxon>
        <taxon>Actinomycetes</taxon>
        <taxon>Propionibacteriales</taxon>
        <taxon>Nocardioidaceae</taxon>
        <taxon>Thermasporomyces</taxon>
    </lineage>
</organism>
<gene>
    <name evidence="2" type="ORF">DFJ64_3605</name>
</gene>
<dbReference type="InterPro" id="IPR036866">
    <property type="entry name" value="RibonucZ/Hydroxyglut_hydro"/>
</dbReference>
<sequence length="240" mass="25795">MLSRALNRPEAWRVSRALACRLVAYDGNVTVGGPPAVRELAGLVLTKVAVGPMDNNAYLLRCVKTGEQLLIDAAAEAPTLLGLLGPGPLTLVVTTHRHRDHWQALAEVVKATSARTAAHVDDAPGIPVPTDVPLHDGDHVRVGAAELEVIHLVGHTPGSIALLYDEPGGRPHLFTGDSLFPGGVGNTHGSRENFESLINDVERKLFDRLPDETWVYPGHGADTTLGTERPHLGEWRARGW</sequence>
<dbReference type="SUPFAM" id="SSF56281">
    <property type="entry name" value="Metallo-hydrolase/oxidoreductase"/>
    <property type="match status" value="1"/>
</dbReference>
<dbReference type="CDD" id="cd06262">
    <property type="entry name" value="metallo-hydrolase-like_MBL-fold"/>
    <property type="match status" value="1"/>
</dbReference>
<dbReference type="PANTHER" id="PTHR46233">
    <property type="entry name" value="HYDROXYACYLGLUTATHIONE HYDROLASE GLOC"/>
    <property type="match status" value="1"/>
</dbReference>
<reference evidence="2 3" key="1">
    <citation type="submission" date="2018-08" db="EMBL/GenBank/DDBJ databases">
        <title>Sequencing the genomes of 1000 actinobacteria strains.</title>
        <authorList>
            <person name="Klenk H.-P."/>
        </authorList>
    </citation>
    <scope>NUCLEOTIDE SEQUENCE [LARGE SCALE GENOMIC DNA]</scope>
    <source>
        <strain evidence="2 3">DSM 22891</strain>
    </source>
</reference>
<dbReference type="PANTHER" id="PTHR46233:SF1">
    <property type="entry name" value="CONSERVED PROTEIN"/>
    <property type="match status" value="1"/>
</dbReference>
<dbReference type="Proteomes" id="UP000256485">
    <property type="component" value="Unassembled WGS sequence"/>
</dbReference>
<proteinExistence type="predicted"/>
<dbReference type="SMART" id="SM00849">
    <property type="entry name" value="Lactamase_B"/>
    <property type="match status" value="1"/>
</dbReference>